<dbReference type="Proteomes" id="UP001610990">
    <property type="component" value="Unassembled WGS sequence"/>
</dbReference>
<protein>
    <recommendedName>
        <fullName evidence="4">Integral membrane protein</fullName>
    </recommendedName>
</protein>
<gene>
    <name evidence="2" type="ORF">ACH4GP_07910</name>
</gene>
<feature type="transmembrane region" description="Helical" evidence="1">
    <location>
        <begin position="110"/>
        <end position="131"/>
    </location>
</feature>
<evidence type="ECO:0000313" key="3">
    <source>
        <dbReference type="Proteomes" id="UP001610990"/>
    </source>
</evidence>
<feature type="transmembrane region" description="Helical" evidence="1">
    <location>
        <begin position="25"/>
        <end position="43"/>
    </location>
</feature>
<dbReference type="GeneID" id="97372384"/>
<sequence length="140" mass="15481">MQNTNSTSEAGSQLERKSVFRNVKMLVLIYIVLSLATVGATVMLQDNHDLVTPTVWVRGIIVAFTSLLMYGFASSAAKGSPKGLLRLRIAVTIMVPVIVVFLALPDSIPMWMKIEQGACGLVLLRVMSIIYGRRVRQLFR</sequence>
<organism evidence="2 3">
    <name type="scientific">Streptomyces celluloflavus</name>
    <dbReference type="NCBI Taxonomy" id="58344"/>
    <lineage>
        <taxon>Bacteria</taxon>
        <taxon>Bacillati</taxon>
        <taxon>Actinomycetota</taxon>
        <taxon>Actinomycetes</taxon>
        <taxon>Kitasatosporales</taxon>
        <taxon>Streptomycetaceae</taxon>
        <taxon>Streptomyces</taxon>
    </lineage>
</organism>
<reference evidence="2 3" key="1">
    <citation type="submission" date="2024-10" db="EMBL/GenBank/DDBJ databases">
        <title>The Natural Products Discovery Center: Release of the First 8490 Sequenced Strains for Exploring Actinobacteria Biosynthetic Diversity.</title>
        <authorList>
            <person name="Kalkreuter E."/>
            <person name="Kautsar S.A."/>
            <person name="Yang D."/>
            <person name="Bader C.D."/>
            <person name="Teijaro C.N."/>
            <person name="Fluegel L."/>
            <person name="Davis C.M."/>
            <person name="Simpson J.R."/>
            <person name="Lauterbach L."/>
            <person name="Steele A.D."/>
            <person name="Gui C."/>
            <person name="Meng S."/>
            <person name="Li G."/>
            <person name="Viehrig K."/>
            <person name="Ye F."/>
            <person name="Su P."/>
            <person name="Kiefer A.F."/>
            <person name="Nichols A."/>
            <person name="Cepeda A.J."/>
            <person name="Yan W."/>
            <person name="Fan B."/>
            <person name="Jiang Y."/>
            <person name="Adhikari A."/>
            <person name="Zheng C.-J."/>
            <person name="Schuster L."/>
            <person name="Cowan T.M."/>
            <person name="Smanski M.J."/>
            <person name="Chevrette M.G."/>
            <person name="De Carvalho L.P.S."/>
            <person name="Shen B."/>
        </authorList>
    </citation>
    <scope>NUCLEOTIDE SEQUENCE [LARGE SCALE GENOMIC DNA]</scope>
    <source>
        <strain evidence="2 3">NPDC018013</strain>
    </source>
</reference>
<feature type="transmembrane region" description="Helical" evidence="1">
    <location>
        <begin position="85"/>
        <end position="104"/>
    </location>
</feature>
<comment type="caution">
    <text evidence="2">The sequence shown here is derived from an EMBL/GenBank/DDBJ whole genome shotgun (WGS) entry which is preliminary data.</text>
</comment>
<evidence type="ECO:0000256" key="1">
    <source>
        <dbReference type="SAM" id="Phobius"/>
    </source>
</evidence>
<dbReference type="EMBL" id="JBIRGH010000004">
    <property type="protein sequence ID" value="MFH8584307.1"/>
    <property type="molecule type" value="Genomic_DNA"/>
</dbReference>
<evidence type="ECO:0008006" key="4">
    <source>
        <dbReference type="Google" id="ProtNLM"/>
    </source>
</evidence>
<name>A0ABW7R965_9ACTN</name>
<evidence type="ECO:0000313" key="2">
    <source>
        <dbReference type="EMBL" id="MFH8584307.1"/>
    </source>
</evidence>
<keyword evidence="3" id="KW-1185">Reference proteome</keyword>
<feature type="transmembrane region" description="Helical" evidence="1">
    <location>
        <begin position="55"/>
        <end position="73"/>
    </location>
</feature>
<keyword evidence="1" id="KW-0472">Membrane</keyword>
<dbReference type="RefSeq" id="WP_205380017.1">
    <property type="nucleotide sequence ID" value="NZ_CP108413.1"/>
</dbReference>
<proteinExistence type="predicted"/>
<keyword evidence="1" id="KW-1133">Transmembrane helix</keyword>
<accession>A0ABW7R965</accession>
<keyword evidence="1" id="KW-0812">Transmembrane</keyword>